<accession>K0NHH5</accession>
<dbReference type="Proteomes" id="UP000007347">
    <property type="component" value="Chromosome"/>
</dbReference>
<dbReference type="RefSeq" id="WP_014956665.1">
    <property type="nucleotide sequence ID" value="NC_018645.1"/>
</dbReference>
<evidence type="ECO:0000313" key="1">
    <source>
        <dbReference type="EMBL" id="CCK79318.1"/>
    </source>
</evidence>
<organism evidence="1 2">
    <name type="scientific">Desulfobacula toluolica (strain DSM 7467 / Tol2)</name>
    <dbReference type="NCBI Taxonomy" id="651182"/>
    <lineage>
        <taxon>Bacteria</taxon>
        <taxon>Pseudomonadati</taxon>
        <taxon>Thermodesulfobacteriota</taxon>
        <taxon>Desulfobacteria</taxon>
        <taxon>Desulfobacterales</taxon>
        <taxon>Desulfobacteraceae</taxon>
        <taxon>Desulfobacula</taxon>
    </lineage>
</organism>
<evidence type="ECO:0000313" key="2">
    <source>
        <dbReference type="Proteomes" id="UP000007347"/>
    </source>
</evidence>
<gene>
    <name evidence="1" type="ordered locus">TOL2_C11540</name>
</gene>
<dbReference type="AlphaFoldDB" id="K0NHH5"/>
<dbReference type="HOGENOM" id="CLU_2069337_0_0_7"/>
<dbReference type="KEGG" id="dto:TOL2_C11540"/>
<name>K0NHH5_DESTT</name>
<proteinExistence type="predicted"/>
<sequence length="118" mass="13084">MELKSKKGVTNMRAFLTASLIIGLIGIGNITFAQDQEAGQKTTLEISHKNTDMVINHEYKGIVNTTENWYTLLDGEEVYLLQGENLEELIGQKVLVSGELIEGETMDTIIVDIAEVIE</sequence>
<dbReference type="EMBL" id="FO203503">
    <property type="protein sequence ID" value="CCK79318.1"/>
    <property type="molecule type" value="Genomic_DNA"/>
</dbReference>
<keyword evidence="2" id="KW-1185">Reference proteome</keyword>
<reference evidence="1 2" key="1">
    <citation type="journal article" date="2013" name="Environ. Microbiol.">
        <title>Complete genome, catabolic sub-proteomes and key-metabolites of Desulfobacula toluolica Tol2, a marine, aromatic compound-degrading, sulfate-reducing bacterium.</title>
        <authorList>
            <person name="Wohlbrand L."/>
            <person name="Jacob J.H."/>
            <person name="Kube M."/>
            <person name="Mussmann M."/>
            <person name="Jarling R."/>
            <person name="Beck A."/>
            <person name="Amann R."/>
            <person name="Wilkes H."/>
            <person name="Reinhardt R."/>
            <person name="Rabus R."/>
        </authorList>
    </citation>
    <scope>NUCLEOTIDE SEQUENCE [LARGE SCALE GENOMIC DNA]</scope>
    <source>
        <strain evidence="2">DSM 7467 / Tol2</strain>
    </source>
</reference>
<protein>
    <submittedName>
        <fullName evidence="1">Uncharacterized protein</fullName>
    </submittedName>
</protein>